<dbReference type="Pfam" id="PF00571">
    <property type="entry name" value="CBS"/>
    <property type="match status" value="3"/>
</dbReference>
<evidence type="ECO:0000313" key="6">
    <source>
        <dbReference type="EMBL" id="KAG6533498.1"/>
    </source>
</evidence>
<evidence type="ECO:0000259" key="5">
    <source>
        <dbReference type="PROSITE" id="PS51371"/>
    </source>
</evidence>
<organism evidence="6 7">
    <name type="scientific">Zingiber officinale</name>
    <name type="common">Ginger</name>
    <name type="synonym">Amomum zingiber</name>
    <dbReference type="NCBI Taxonomy" id="94328"/>
    <lineage>
        <taxon>Eukaryota</taxon>
        <taxon>Viridiplantae</taxon>
        <taxon>Streptophyta</taxon>
        <taxon>Embryophyta</taxon>
        <taxon>Tracheophyta</taxon>
        <taxon>Spermatophyta</taxon>
        <taxon>Magnoliopsida</taxon>
        <taxon>Liliopsida</taxon>
        <taxon>Zingiberales</taxon>
        <taxon>Zingiberaceae</taxon>
        <taxon>Zingiber</taxon>
    </lineage>
</organism>
<keyword evidence="2 3" id="KW-0129">CBS domain</keyword>
<accession>A0A8J5HTF7</accession>
<dbReference type="PROSITE" id="PS51371">
    <property type="entry name" value="CBS"/>
    <property type="match status" value="3"/>
</dbReference>
<dbReference type="AlphaFoldDB" id="A0A8J5HTF7"/>
<comment type="caution">
    <text evidence="6">The sequence shown here is derived from an EMBL/GenBank/DDBJ whole genome shotgun (WGS) entry which is preliminary data.</text>
</comment>
<evidence type="ECO:0000313" key="7">
    <source>
        <dbReference type="Proteomes" id="UP000734854"/>
    </source>
</evidence>
<evidence type="ECO:0000256" key="3">
    <source>
        <dbReference type="PROSITE-ProRule" id="PRU00703"/>
    </source>
</evidence>
<feature type="domain" description="CBS" evidence="5">
    <location>
        <begin position="227"/>
        <end position="286"/>
    </location>
</feature>
<evidence type="ECO:0000256" key="4">
    <source>
        <dbReference type="SAM" id="MobiDB-lite"/>
    </source>
</evidence>
<name>A0A8J5HTF7_ZINOF</name>
<dbReference type="PANTHER" id="PTHR13780">
    <property type="entry name" value="AMP-ACTIVATED PROTEIN KINASE, GAMMA REGULATORY SUBUNIT"/>
    <property type="match status" value="1"/>
</dbReference>
<reference evidence="6 7" key="1">
    <citation type="submission" date="2020-08" db="EMBL/GenBank/DDBJ databases">
        <title>Plant Genome Project.</title>
        <authorList>
            <person name="Zhang R.-G."/>
        </authorList>
    </citation>
    <scope>NUCLEOTIDE SEQUENCE [LARGE SCALE GENOMIC DNA]</scope>
    <source>
        <tissue evidence="6">Rhizome</tissue>
    </source>
</reference>
<protein>
    <recommendedName>
        <fullName evidence="5">CBS domain-containing protein</fullName>
    </recommendedName>
</protein>
<dbReference type="InterPro" id="IPR050511">
    <property type="entry name" value="AMPK_gamma/SDS23_families"/>
</dbReference>
<keyword evidence="7" id="KW-1185">Reference proteome</keyword>
<evidence type="ECO:0000256" key="2">
    <source>
        <dbReference type="ARBA" id="ARBA00023122"/>
    </source>
</evidence>
<dbReference type="SMART" id="SM00116">
    <property type="entry name" value="CBS"/>
    <property type="match status" value="4"/>
</dbReference>
<dbReference type="InterPro" id="IPR000644">
    <property type="entry name" value="CBS_dom"/>
</dbReference>
<evidence type="ECO:0000256" key="1">
    <source>
        <dbReference type="ARBA" id="ARBA00022737"/>
    </source>
</evidence>
<gene>
    <name evidence="6" type="ORF">ZIOFF_007370</name>
</gene>
<dbReference type="PANTHER" id="PTHR13780:SF124">
    <property type="entry name" value="OS01G0633400 PROTEIN"/>
    <property type="match status" value="1"/>
</dbReference>
<proteinExistence type="predicted"/>
<sequence length="414" mass="45726">MKSSSGGLAAAGETEPLAPRSRRKDEQTVASSSSLQSFLNHIPISAIPSVHASVPVLEVRFDDCVEHAIRLMYENNVFGAPIVDPGDALSTRNPMDKDIGLIEFSSLLLWSLKEIDKVKIESKGSNHGFLDVLKQNSHIGQTKIAELAKSFLWEPFFPAYEVDTLFHALLLFSKHHRLNVIPVVDQSKCTVSGFISQHAVLELLLQSNGLEWFDKVAEKSLVEYGLIDSAGVVSIYSDQTLVDVLHILWDKQINGVPIVDRRSGMLMGSVKRSDIYLLVKDDSLFSKRKTLTIEEFSKIRKAAQDSNLSTKTELASAGLLRLENSNLPKTSNPVVLQKHDSLKKTMELMVVSLSEICFLVSDSGELEGMVTLKDILLPFSPPSMDSRIDGGGFFKSVLYQTGSYVDDGGMVRRT</sequence>
<dbReference type="EMBL" id="JACMSC010000002">
    <property type="protein sequence ID" value="KAG6533498.1"/>
    <property type="molecule type" value="Genomic_DNA"/>
</dbReference>
<dbReference type="CDD" id="cd02205">
    <property type="entry name" value="CBS_pair_SF"/>
    <property type="match status" value="2"/>
</dbReference>
<dbReference type="Proteomes" id="UP000734854">
    <property type="component" value="Unassembled WGS sequence"/>
</dbReference>
<feature type="domain" description="CBS" evidence="5">
    <location>
        <begin position="152"/>
        <end position="210"/>
    </location>
</feature>
<feature type="region of interest" description="Disordered" evidence="4">
    <location>
        <begin position="1"/>
        <end position="26"/>
    </location>
</feature>
<dbReference type="OrthoDB" id="449052at2759"/>
<keyword evidence="1" id="KW-0677">Repeat</keyword>
<feature type="domain" description="CBS" evidence="5">
    <location>
        <begin position="329"/>
        <end position="386"/>
    </location>
</feature>